<dbReference type="CDD" id="cd21792">
    <property type="entry name" value="Rad21_Rec8_M_NXP1-like"/>
    <property type="match status" value="1"/>
</dbReference>
<dbReference type="Gene3D" id="1.10.10.580">
    <property type="entry name" value="Structural maintenance of chromosome 1. Chain E"/>
    <property type="match status" value="1"/>
</dbReference>
<sequence length="616" mass="69730">MFYAQFVLAKKGPLSKIWLAAHWEKKLTKAQIFETDVERAVEEVIKPKVKMALRTVGHLLLGIVRIYSKKTRYLLADTNEAFIKMRLNFRNGIQLELDNFEIRDDLNCDEMDACDEINMTIPEFMDFELDERLLQANLSRLEDITLKDDSDLNVQFEKLKAAENFKNFAKEFEDFGDFDVYGSYHTSSAPTPVPETFEEIRRVNDSNVSNIDVMPGNNTVIDLSSGMPLNITNQGEDQNAPIIGDDLFSSMIDVAPQQTAPGEEFEHMEIDHADNDIENNNPQENDDGRGSFALDPLNLSHMEGKRNKKNRRVRKLIVDDITNIDNDALKEQLEDFSDIMATLNVAPPSKKMMKMRITGDMQYLTETPGMNMYNSELLNYYKSNLVPCSYKPTTPFDEDESTSSSRQSQPWEDLELNDDICVDFGNDEQQRPDSRLNDFDDIAPIGDIIQNGTLEVSMQENSLLPGNFDDVGGFGFIMNNKENQEDYPDPFSNSSQRGKLEAYGFGSAAKQAIYNDSKWVKRSNQILKKISNELENGEKVEFSTIVAGVKDRKQAAEQFYSLLSLAKSQAISVDQAEPFGEILITTGDAFISALESANKTVNKSPRPQTRTPLRAI</sequence>
<feature type="domain" description="Rad21/Rec8-like protein N-terminal" evidence="8">
    <location>
        <begin position="1"/>
        <end position="96"/>
    </location>
</feature>
<evidence type="ECO:0000313" key="9">
    <source>
        <dbReference type="EMBL" id="CAI5440775.1"/>
    </source>
</evidence>
<dbReference type="InterPro" id="IPR049589">
    <property type="entry name" value="NXP1_M-like"/>
</dbReference>
<dbReference type="AlphaFoldDB" id="A0A9P1I9S1"/>
<dbReference type="GO" id="GO:0003682">
    <property type="term" value="F:chromatin binding"/>
    <property type="evidence" value="ECO:0007669"/>
    <property type="project" value="TreeGrafter"/>
</dbReference>
<dbReference type="Pfam" id="PF04825">
    <property type="entry name" value="Rad21_Rec8_N"/>
    <property type="match status" value="1"/>
</dbReference>
<evidence type="ECO:0008006" key="11">
    <source>
        <dbReference type="Google" id="ProtNLM"/>
    </source>
</evidence>
<feature type="region of interest" description="Disordered" evidence="6">
    <location>
        <begin position="275"/>
        <end position="306"/>
    </location>
</feature>
<dbReference type="GO" id="GO:0007062">
    <property type="term" value="P:sister chromatid cohesion"/>
    <property type="evidence" value="ECO:0007669"/>
    <property type="project" value="InterPro"/>
</dbReference>
<evidence type="ECO:0000256" key="5">
    <source>
        <dbReference type="ARBA" id="ARBA00023242"/>
    </source>
</evidence>
<comment type="subcellular location">
    <subcellularLocation>
        <location evidence="2">Chromosome</location>
    </subcellularLocation>
    <subcellularLocation>
        <location evidence="1">Nucleus</location>
    </subcellularLocation>
</comment>
<organism evidence="9 10">
    <name type="scientific">Caenorhabditis angaria</name>
    <dbReference type="NCBI Taxonomy" id="860376"/>
    <lineage>
        <taxon>Eukaryota</taxon>
        <taxon>Metazoa</taxon>
        <taxon>Ecdysozoa</taxon>
        <taxon>Nematoda</taxon>
        <taxon>Chromadorea</taxon>
        <taxon>Rhabditida</taxon>
        <taxon>Rhabditina</taxon>
        <taxon>Rhabditomorpha</taxon>
        <taxon>Rhabditoidea</taxon>
        <taxon>Rhabditidae</taxon>
        <taxon>Peloderinae</taxon>
        <taxon>Caenorhabditis</taxon>
    </lineage>
</organism>
<reference evidence="9" key="1">
    <citation type="submission" date="2022-11" db="EMBL/GenBank/DDBJ databases">
        <authorList>
            <person name="Kikuchi T."/>
        </authorList>
    </citation>
    <scope>NUCLEOTIDE SEQUENCE</scope>
    <source>
        <strain evidence="9">PS1010</strain>
    </source>
</reference>
<dbReference type="OrthoDB" id="10071381at2759"/>
<evidence type="ECO:0000256" key="4">
    <source>
        <dbReference type="ARBA" id="ARBA00022454"/>
    </source>
</evidence>
<evidence type="ECO:0000259" key="8">
    <source>
        <dbReference type="Pfam" id="PF04825"/>
    </source>
</evidence>
<dbReference type="InterPro" id="IPR036390">
    <property type="entry name" value="WH_DNA-bd_sf"/>
</dbReference>
<dbReference type="InterPro" id="IPR006909">
    <property type="entry name" value="Rad21/Rec8_C_eu"/>
</dbReference>
<evidence type="ECO:0000256" key="1">
    <source>
        <dbReference type="ARBA" id="ARBA00004123"/>
    </source>
</evidence>
<keyword evidence="4" id="KW-0158">Chromosome</keyword>
<name>A0A9P1I9S1_9PELO</name>
<keyword evidence="10" id="KW-1185">Reference proteome</keyword>
<evidence type="ECO:0000313" key="10">
    <source>
        <dbReference type="Proteomes" id="UP001152747"/>
    </source>
</evidence>
<dbReference type="GO" id="GO:1990414">
    <property type="term" value="P:replication-born double-strand break repair via sister chromatid exchange"/>
    <property type="evidence" value="ECO:0007669"/>
    <property type="project" value="TreeGrafter"/>
</dbReference>
<dbReference type="GO" id="GO:0008278">
    <property type="term" value="C:cohesin complex"/>
    <property type="evidence" value="ECO:0007669"/>
    <property type="project" value="InterPro"/>
</dbReference>
<dbReference type="InterPro" id="IPR023093">
    <property type="entry name" value="ScpA-like_C"/>
</dbReference>
<evidence type="ECO:0000256" key="2">
    <source>
        <dbReference type="ARBA" id="ARBA00004286"/>
    </source>
</evidence>
<accession>A0A9P1I9S1</accession>
<keyword evidence="5" id="KW-0539">Nucleus</keyword>
<dbReference type="SUPFAM" id="SSF46785">
    <property type="entry name" value="Winged helix' DNA-binding domain"/>
    <property type="match status" value="1"/>
</dbReference>
<dbReference type="Proteomes" id="UP001152747">
    <property type="component" value="Unassembled WGS sequence"/>
</dbReference>
<dbReference type="Pfam" id="PF04824">
    <property type="entry name" value="Rad21_Rec8"/>
    <property type="match status" value="1"/>
</dbReference>
<evidence type="ECO:0000256" key="3">
    <source>
        <dbReference type="ARBA" id="ARBA00009870"/>
    </source>
</evidence>
<feature type="region of interest" description="Disordered" evidence="6">
    <location>
        <begin position="392"/>
        <end position="412"/>
    </location>
</feature>
<comment type="similarity">
    <text evidence="3">Belongs to the rad21 family.</text>
</comment>
<evidence type="ECO:0000256" key="6">
    <source>
        <dbReference type="SAM" id="MobiDB-lite"/>
    </source>
</evidence>
<feature type="domain" description="Rad21/Rec8-like protein C-terminal eukaryotic" evidence="7">
    <location>
        <begin position="536"/>
        <end position="589"/>
    </location>
</feature>
<dbReference type="EMBL" id="CANHGI010000002">
    <property type="protein sequence ID" value="CAI5440775.1"/>
    <property type="molecule type" value="Genomic_DNA"/>
</dbReference>
<protein>
    <recommendedName>
        <fullName evidence="11">Rad21/Rec8-like protein N-terminal domain-containing protein</fullName>
    </recommendedName>
</protein>
<dbReference type="PANTHER" id="PTHR12585">
    <property type="entry name" value="SCC1 / RAD21 FAMILY MEMBER"/>
    <property type="match status" value="1"/>
</dbReference>
<comment type="caution">
    <text evidence="9">The sequence shown here is derived from an EMBL/GenBank/DDBJ whole genome shotgun (WGS) entry which is preliminary data.</text>
</comment>
<evidence type="ECO:0000259" key="7">
    <source>
        <dbReference type="Pfam" id="PF04824"/>
    </source>
</evidence>
<dbReference type="GO" id="GO:0005634">
    <property type="term" value="C:nucleus"/>
    <property type="evidence" value="ECO:0007669"/>
    <property type="project" value="UniProtKB-SubCell"/>
</dbReference>
<dbReference type="InterPro" id="IPR006910">
    <property type="entry name" value="Rad21_Rec8_N"/>
</dbReference>
<dbReference type="InterPro" id="IPR039781">
    <property type="entry name" value="Rad21/Rec8-like"/>
</dbReference>
<dbReference type="PANTHER" id="PTHR12585:SF68">
    <property type="entry name" value="SISTER CHROMATID COHESION PROTEIN 1"/>
    <property type="match status" value="1"/>
</dbReference>
<proteinExistence type="inferred from homology"/>
<gene>
    <name evidence="9" type="ORF">CAMP_LOCUS3412</name>
</gene>